<protein>
    <submittedName>
        <fullName evidence="1">Uncharacterized protein</fullName>
    </submittedName>
</protein>
<keyword evidence="2" id="KW-1185">Reference proteome</keyword>
<reference evidence="1" key="1">
    <citation type="submission" date="2020-04" db="EMBL/GenBank/DDBJ databases">
        <authorList>
            <person name="Broberg M."/>
        </authorList>
    </citation>
    <scope>NUCLEOTIDE SEQUENCE</scope>
</reference>
<evidence type="ECO:0000313" key="2">
    <source>
        <dbReference type="Proteomes" id="UP000836387"/>
    </source>
</evidence>
<reference evidence="1" key="2">
    <citation type="submission" date="2021-10" db="EMBL/GenBank/DDBJ databases">
        <authorList>
            <person name="Piombo E."/>
        </authorList>
    </citation>
    <scope>NUCLEOTIDE SEQUENCE</scope>
</reference>
<name>A0ACA9TG56_BIOOC</name>
<sequence length="102" mass="11105">MWSQTPPSPVVTSPDASRRRNATVTYAPGVEKKRGKQPAMNIKNKKAAKEAATVIPCEKESSQNNLTVAQVKQNEIVKLQAEKDKLLHSAAALQKKASVCHV</sequence>
<dbReference type="EMBL" id="CADEHS020000004">
    <property type="protein sequence ID" value="CAG9939944.1"/>
    <property type="molecule type" value="Genomic_DNA"/>
</dbReference>
<comment type="caution">
    <text evidence="1">The sequence shown here is derived from an EMBL/GenBank/DDBJ whole genome shotgun (WGS) entry which is preliminary data.</text>
</comment>
<accession>A0ACA9TG56</accession>
<evidence type="ECO:0000313" key="1">
    <source>
        <dbReference type="EMBL" id="CAG9939944.1"/>
    </source>
</evidence>
<proteinExistence type="predicted"/>
<organism evidence="1 2">
    <name type="scientific">Clonostachys rosea f. rosea IK726</name>
    <dbReference type="NCBI Taxonomy" id="1349383"/>
    <lineage>
        <taxon>Eukaryota</taxon>
        <taxon>Fungi</taxon>
        <taxon>Dikarya</taxon>
        <taxon>Ascomycota</taxon>
        <taxon>Pezizomycotina</taxon>
        <taxon>Sordariomycetes</taxon>
        <taxon>Hypocreomycetidae</taxon>
        <taxon>Hypocreales</taxon>
        <taxon>Bionectriaceae</taxon>
        <taxon>Clonostachys</taxon>
    </lineage>
</organism>
<dbReference type="Proteomes" id="UP000836387">
    <property type="component" value="Unassembled WGS sequence"/>
</dbReference>
<gene>
    <name evidence="1" type="ORF">CRV2_00010271</name>
</gene>